<accession>A0A8H6RSE6</accession>
<comment type="caution">
    <text evidence="2">The sequence shown here is derived from an EMBL/GenBank/DDBJ whole genome shotgun (WGS) entry which is preliminary data.</text>
</comment>
<protein>
    <submittedName>
        <fullName evidence="2">Uncharacterized protein</fullName>
    </submittedName>
</protein>
<organism evidence="2 3">
    <name type="scientific">Pseudocercospora fuligena</name>
    <dbReference type="NCBI Taxonomy" id="685502"/>
    <lineage>
        <taxon>Eukaryota</taxon>
        <taxon>Fungi</taxon>
        <taxon>Dikarya</taxon>
        <taxon>Ascomycota</taxon>
        <taxon>Pezizomycotina</taxon>
        <taxon>Dothideomycetes</taxon>
        <taxon>Dothideomycetidae</taxon>
        <taxon>Mycosphaerellales</taxon>
        <taxon>Mycosphaerellaceae</taxon>
        <taxon>Pseudocercospora</taxon>
    </lineage>
</organism>
<evidence type="ECO:0000256" key="1">
    <source>
        <dbReference type="SAM" id="MobiDB-lite"/>
    </source>
</evidence>
<evidence type="ECO:0000313" key="2">
    <source>
        <dbReference type="EMBL" id="KAF7195396.1"/>
    </source>
</evidence>
<proteinExistence type="predicted"/>
<name>A0A8H6RSE6_9PEZI</name>
<feature type="region of interest" description="Disordered" evidence="1">
    <location>
        <begin position="61"/>
        <end position="135"/>
    </location>
</feature>
<reference evidence="2" key="1">
    <citation type="submission" date="2020-04" db="EMBL/GenBank/DDBJ databases">
        <title>Draft genome resource of the tomato pathogen Pseudocercospora fuligena.</title>
        <authorList>
            <person name="Zaccaron A."/>
        </authorList>
    </citation>
    <scope>NUCLEOTIDE SEQUENCE</scope>
    <source>
        <strain evidence="2">PF001</strain>
    </source>
</reference>
<feature type="non-terminal residue" evidence="2">
    <location>
        <position position="1"/>
    </location>
</feature>
<feature type="region of interest" description="Disordered" evidence="1">
    <location>
        <begin position="1"/>
        <end position="36"/>
    </location>
</feature>
<dbReference type="Proteomes" id="UP000660729">
    <property type="component" value="Unassembled WGS sequence"/>
</dbReference>
<feature type="compositionally biased region" description="Basic and acidic residues" evidence="1">
    <location>
        <begin position="108"/>
        <end position="120"/>
    </location>
</feature>
<dbReference type="AlphaFoldDB" id="A0A8H6RSE6"/>
<dbReference type="EMBL" id="JABCIY010000040">
    <property type="protein sequence ID" value="KAF7195396.1"/>
    <property type="molecule type" value="Genomic_DNA"/>
</dbReference>
<gene>
    <name evidence="2" type="ORF">HII31_03288</name>
</gene>
<sequence length="166" mass="18136">DLAKSKISPTPLCRKRKATDDIAQNQEAAEHAGSMTPAIRVAPTIAGGQIEKLAKELWEAQEKATRPDALEAQQLPVLVPPPPPIPAMDDTPGATSSQVIDLTDDDVEIKQEPMSEEGHSSNKPTAIEDDQDEEDLELELKKIEIQQKLKAMRKKNKSSVVVKKEG</sequence>
<evidence type="ECO:0000313" key="3">
    <source>
        <dbReference type="Proteomes" id="UP000660729"/>
    </source>
</evidence>
<keyword evidence="3" id="KW-1185">Reference proteome</keyword>